<comment type="caution">
    <text evidence="2">The sequence shown here is derived from an EMBL/GenBank/DDBJ whole genome shotgun (WGS) entry which is preliminary data.</text>
</comment>
<feature type="region of interest" description="Disordered" evidence="1">
    <location>
        <begin position="146"/>
        <end position="266"/>
    </location>
</feature>
<feature type="compositionally biased region" description="Basic and acidic residues" evidence="1">
    <location>
        <begin position="212"/>
        <end position="224"/>
    </location>
</feature>
<sequence>MEGADRRLEAIDSRWPPEHAPPGVPRAQSGAPRRGWTAGAWTGAPARPLAGDLSGSADPLTRTPYGTMPPVAPPNRPWHPPYCLDRLASLPTMTWTQPCRCEFCGVLHNGEFASGRFCSVQCSRRCAASAKWKQYRFRKRALKRENATFFPRPMPPSGPLPSRKQRRIGAYQEVPSAADRVDATSTAAAAAAVGSDPEERAGAHSQVTAQDRFTRDRRDGHSRLEAMPPPRKLEPTARKAAAAAAPSPPHAHRDTSRRSSASAAAYAEPTALPSFAKLLSSVGLQDLFRALNGPDAQGRRSRPLPPISMILSASQSRDASQDDWRAEP</sequence>
<feature type="compositionally biased region" description="Low complexity" evidence="1">
    <location>
        <begin position="33"/>
        <end position="48"/>
    </location>
</feature>
<gene>
    <name evidence="2" type="ORF">CDCA_CDCA09G2691</name>
</gene>
<protein>
    <recommendedName>
        <fullName evidence="4">FLZ-type domain-containing protein</fullName>
    </recommendedName>
</protein>
<dbReference type="EMBL" id="JANCYW010000009">
    <property type="protein sequence ID" value="KAK4536666.1"/>
    <property type="molecule type" value="Genomic_DNA"/>
</dbReference>
<feature type="compositionally biased region" description="Low complexity" evidence="1">
    <location>
        <begin position="183"/>
        <end position="193"/>
    </location>
</feature>
<evidence type="ECO:0000313" key="3">
    <source>
        <dbReference type="Proteomes" id="UP001301350"/>
    </source>
</evidence>
<keyword evidence="3" id="KW-1185">Reference proteome</keyword>
<evidence type="ECO:0000313" key="2">
    <source>
        <dbReference type="EMBL" id="KAK4536666.1"/>
    </source>
</evidence>
<feature type="region of interest" description="Disordered" evidence="1">
    <location>
        <begin position="1"/>
        <end position="64"/>
    </location>
</feature>
<dbReference type="Proteomes" id="UP001301350">
    <property type="component" value="Unassembled WGS sequence"/>
</dbReference>
<feature type="compositionally biased region" description="Basic and acidic residues" evidence="1">
    <location>
        <begin position="1"/>
        <end position="17"/>
    </location>
</feature>
<evidence type="ECO:0008006" key="4">
    <source>
        <dbReference type="Google" id="ProtNLM"/>
    </source>
</evidence>
<dbReference type="AlphaFoldDB" id="A0AAV9IX64"/>
<feature type="region of interest" description="Disordered" evidence="1">
    <location>
        <begin position="292"/>
        <end position="328"/>
    </location>
</feature>
<reference evidence="2 3" key="1">
    <citation type="submission" date="2022-07" db="EMBL/GenBank/DDBJ databases">
        <title>Genome-wide signatures of adaptation to extreme environments.</title>
        <authorList>
            <person name="Cho C.H."/>
            <person name="Yoon H.S."/>
        </authorList>
    </citation>
    <scope>NUCLEOTIDE SEQUENCE [LARGE SCALE GENOMIC DNA]</scope>
    <source>
        <strain evidence="2 3">DBV 063 E5</strain>
    </source>
</reference>
<evidence type="ECO:0000256" key="1">
    <source>
        <dbReference type="SAM" id="MobiDB-lite"/>
    </source>
</evidence>
<proteinExistence type="predicted"/>
<accession>A0AAV9IX64</accession>
<organism evidence="2 3">
    <name type="scientific">Cyanidium caldarium</name>
    <name type="common">Red alga</name>
    <dbReference type="NCBI Taxonomy" id="2771"/>
    <lineage>
        <taxon>Eukaryota</taxon>
        <taxon>Rhodophyta</taxon>
        <taxon>Bangiophyceae</taxon>
        <taxon>Cyanidiales</taxon>
        <taxon>Cyanidiaceae</taxon>
        <taxon>Cyanidium</taxon>
    </lineage>
</organism>
<name>A0AAV9IX64_CYACA</name>
<feature type="compositionally biased region" description="Basic and acidic residues" evidence="1">
    <location>
        <begin position="319"/>
        <end position="328"/>
    </location>
</feature>